<dbReference type="Proteomes" id="UP001597475">
    <property type="component" value="Unassembled WGS sequence"/>
</dbReference>
<protein>
    <submittedName>
        <fullName evidence="1">Uncharacterized protein</fullName>
    </submittedName>
</protein>
<evidence type="ECO:0000313" key="2">
    <source>
        <dbReference type="Proteomes" id="UP001597475"/>
    </source>
</evidence>
<comment type="caution">
    <text evidence="1">The sequence shown here is derived from an EMBL/GenBank/DDBJ whole genome shotgun (WGS) entry which is preliminary data.</text>
</comment>
<gene>
    <name evidence="1" type="ORF">ACFSR9_14785</name>
</gene>
<dbReference type="EMBL" id="JBHUMK010000075">
    <property type="protein sequence ID" value="MFD2610686.1"/>
    <property type="molecule type" value="Genomic_DNA"/>
</dbReference>
<evidence type="ECO:0000313" key="1">
    <source>
        <dbReference type="EMBL" id="MFD2610686.1"/>
    </source>
</evidence>
<sequence>MLKREIGRFARPAESGLRAEVKQVLTRGGTRRIFLFAPKKGRGGKPEKGPLGRMKI</sequence>
<proteinExistence type="predicted"/>
<organism evidence="1 2">
    <name type="scientific">Deinococcus taklimakanensis</name>
    <dbReference type="NCBI Taxonomy" id="536443"/>
    <lineage>
        <taxon>Bacteria</taxon>
        <taxon>Thermotogati</taxon>
        <taxon>Deinococcota</taxon>
        <taxon>Deinococci</taxon>
        <taxon>Deinococcales</taxon>
        <taxon>Deinococcaceae</taxon>
        <taxon>Deinococcus</taxon>
    </lineage>
</organism>
<reference evidence="2" key="1">
    <citation type="journal article" date="2019" name="Int. J. Syst. Evol. Microbiol.">
        <title>The Global Catalogue of Microorganisms (GCM) 10K type strain sequencing project: providing services to taxonomists for standard genome sequencing and annotation.</title>
        <authorList>
            <consortium name="The Broad Institute Genomics Platform"/>
            <consortium name="The Broad Institute Genome Sequencing Center for Infectious Disease"/>
            <person name="Wu L."/>
            <person name="Ma J."/>
        </authorList>
    </citation>
    <scope>NUCLEOTIDE SEQUENCE [LARGE SCALE GENOMIC DNA]</scope>
    <source>
        <strain evidence="2">KCTC 33842</strain>
    </source>
</reference>
<accession>A0ABW5P638</accession>
<keyword evidence="2" id="KW-1185">Reference proteome</keyword>
<name>A0ABW5P638_9DEIO</name>